<organism evidence="2 3">
    <name type="scientific">Tolypocladium ophioglossoides (strain CBS 100239)</name>
    <name type="common">Snaketongue truffleclub</name>
    <name type="synonym">Elaphocordyceps ophioglossoides</name>
    <dbReference type="NCBI Taxonomy" id="1163406"/>
    <lineage>
        <taxon>Eukaryota</taxon>
        <taxon>Fungi</taxon>
        <taxon>Dikarya</taxon>
        <taxon>Ascomycota</taxon>
        <taxon>Pezizomycotina</taxon>
        <taxon>Sordariomycetes</taxon>
        <taxon>Hypocreomycetidae</taxon>
        <taxon>Hypocreales</taxon>
        <taxon>Ophiocordycipitaceae</taxon>
        <taxon>Tolypocladium</taxon>
    </lineage>
</organism>
<dbReference type="GO" id="GO:0004029">
    <property type="term" value="F:aldehyde dehydrogenase (NAD+) activity"/>
    <property type="evidence" value="ECO:0007669"/>
    <property type="project" value="TreeGrafter"/>
</dbReference>
<protein>
    <recommendedName>
        <fullName evidence="1">NAD-dependent epimerase/dehydratase domain-containing protein</fullName>
    </recommendedName>
</protein>
<dbReference type="STRING" id="1163406.A0A0L0N126"/>
<reference evidence="2 3" key="1">
    <citation type="journal article" date="2015" name="BMC Genomics">
        <title>The genome of the truffle-parasite Tolypocladium ophioglossoides and the evolution of antifungal peptaibiotics.</title>
        <authorList>
            <person name="Quandt C.A."/>
            <person name="Bushley K.E."/>
            <person name="Spatafora J.W."/>
        </authorList>
    </citation>
    <scope>NUCLEOTIDE SEQUENCE [LARGE SCALE GENOMIC DNA]</scope>
    <source>
        <strain evidence="2 3">CBS 100239</strain>
    </source>
</reference>
<comment type="caution">
    <text evidence="2">The sequence shown here is derived from an EMBL/GenBank/DDBJ whole genome shotgun (WGS) entry which is preliminary data.</text>
</comment>
<dbReference type="Pfam" id="PF01370">
    <property type="entry name" value="Epimerase"/>
    <property type="match status" value="1"/>
</dbReference>
<dbReference type="Gene3D" id="3.40.50.720">
    <property type="entry name" value="NAD(P)-binding Rossmann-like Domain"/>
    <property type="match status" value="1"/>
</dbReference>
<dbReference type="EMBL" id="LFRF01000032">
    <property type="protein sequence ID" value="KND87797.1"/>
    <property type="molecule type" value="Genomic_DNA"/>
</dbReference>
<dbReference type="Proteomes" id="UP000036947">
    <property type="component" value="Unassembled WGS sequence"/>
</dbReference>
<dbReference type="InterPro" id="IPR036291">
    <property type="entry name" value="NAD(P)-bd_dom_sf"/>
</dbReference>
<name>A0A0L0N126_TOLOC</name>
<evidence type="ECO:0000313" key="3">
    <source>
        <dbReference type="Proteomes" id="UP000036947"/>
    </source>
</evidence>
<keyword evidence="3" id="KW-1185">Reference proteome</keyword>
<dbReference type="InterPro" id="IPR051783">
    <property type="entry name" value="NAD(P)-dependent_oxidoreduct"/>
</dbReference>
<proteinExistence type="predicted"/>
<evidence type="ECO:0000259" key="1">
    <source>
        <dbReference type="Pfam" id="PF01370"/>
    </source>
</evidence>
<gene>
    <name evidence="2" type="ORF">TOPH_07627</name>
</gene>
<sequence length="324" mass="35473">MKILILGGTKFVGRHTAELAVARGHDVTLFNRGHESEPEGVATIIGDRLAPGGYSGLDGLLFDAVIDTWSTDPVAVESAVDALRGRISNYVYVSSVSVYNFKEASAPYSESTPLFDPDKTEVQYIKDKVRGEQYASQSGVPAALVRPGVILGPYEGIWRLPWWLQRIDRGGRTLAPGPKDLALQFIDARDLANFIVDAAEQKLHGPFNLVSERKHISMSDFLETANKVTGGHAQLRWLEPEKVSAAGIGAWVELPLWLTPDDDSVYEADISKAAEAGMRIRTAKETIADTWACMKTLDEMPSNVRVGLDPDKEAAVLNKYFGTE</sequence>
<dbReference type="AlphaFoldDB" id="A0A0L0N126"/>
<accession>A0A0L0N126</accession>
<feature type="domain" description="NAD-dependent epimerase/dehydratase" evidence="1">
    <location>
        <begin position="74"/>
        <end position="201"/>
    </location>
</feature>
<dbReference type="OrthoDB" id="419598at2759"/>
<dbReference type="PANTHER" id="PTHR48079:SF6">
    <property type="entry name" value="NAD(P)-BINDING DOMAIN-CONTAINING PROTEIN-RELATED"/>
    <property type="match status" value="1"/>
</dbReference>
<dbReference type="SUPFAM" id="SSF51735">
    <property type="entry name" value="NAD(P)-binding Rossmann-fold domains"/>
    <property type="match status" value="1"/>
</dbReference>
<dbReference type="InterPro" id="IPR001509">
    <property type="entry name" value="Epimerase_deHydtase"/>
</dbReference>
<evidence type="ECO:0000313" key="2">
    <source>
        <dbReference type="EMBL" id="KND87797.1"/>
    </source>
</evidence>
<dbReference type="GO" id="GO:0005737">
    <property type="term" value="C:cytoplasm"/>
    <property type="evidence" value="ECO:0007669"/>
    <property type="project" value="TreeGrafter"/>
</dbReference>
<dbReference type="PANTHER" id="PTHR48079">
    <property type="entry name" value="PROTEIN YEEZ"/>
    <property type="match status" value="1"/>
</dbReference>